<protein>
    <submittedName>
        <fullName evidence="1">Uncharacterized protein</fullName>
    </submittedName>
</protein>
<accession>A0A8X7BUA9</accession>
<comment type="caution">
    <text evidence="1">The sequence shown here is derived from an EMBL/GenBank/DDBJ whole genome shotgun (WGS) entry which is preliminary data.</text>
</comment>
<organism evidence="1 2">
    <name type="scientific">Trichonephila inaurata madagascariensis</name>
    <dbReference type="NCBI Taxonomy" id="2747483"/>
    <lineage>
        <taxon>Eukaryota</taxon>
        <taxon>Metazoa</taxon>
        <taxon>Ecdysozoa</taxon>
        <taxon>Arthropoda</taxon>
        <taxon>Chelicerata</taxon>
        <taxon>Arachnida</taxon>
        <taxon>Araneae</taxon>
        <taxon>Araneomorphae</taxon>
        <taxon>Entelegynae</taxon>
        <taxon>Araneoidea</taxon>
        <taxon>Nephilidae</taxon>
        <taxon>Trichonephila</taxon>
        <taxon>Trichonephila inaurata</taxon>
    </lineage>
</organism>
<evidence type="ECO:0000313" key="2">
    <source>
        <dbReference type="Proteomes" id="UP000886998"/>
    </source>
</evidence>
<proteinExistence type="predicted"/>
<evidence type="ECO:0000313" key="1">
    <source>
        <dbReference type="EMBL" id="GFY45181.1"/>
    </source>
</evidence>
<name>A0A8X7BUA9_9ARAC</name>
<dbReference type="AlphaFoldDB" id="A0A8X7BUA9"/>
<keyword evidence="2" id="KW-1185">Reference proteome</keyword>
<reference evidence="1" key="1">
    <citation type="submission" date="2020-08" db="EMBL/GenBank/DDBJ databases">
        <title>Multicomponent nature underlies the extraordinary mechanical properties of spider dragline silk.</title>
        <authorList>
            <person name="Kono N."/>
            <person name="Nakamura H."/>
            <person name="Mori M."/>
            <person name="Yoshida Y."/>
            <person name="Ohtoshi R."/>
            <person name="Malay A.D."/>
            <person name="Moran D.A.P."/>
            <person name="Tomita M."/>
            <person name="Numata K."/>
            <person name="Arakawa K."/>
        </authorList>
    </citation>
    <scope>NUCLEOTIDE SEQUENCE</scope>
</reference>
<dbReference type="Proteomes" id="UP000886998">
    <property type="component" value="Unassembled WGS sequence"/>
</dbReference>
<sequence length="135" mass="15646">MVIHMTTRRRPYVPFRATIKPRGIFCSTLVHPFNLPKGNFQSKERLRGAVPFHRKLFRPDSIPPPRGKQRGWKTDSTAIVSQFVYPPPLETPLQSIFERGPSFLRGKGSENTPSFSIKFFLKNHKQVLKENIKMK</sequence>
<dbReference type="EMBL" id="BMAV01004678">
    <property type="protein sequence ID" value="GFY45181.1"/>
    <property type="molecule type" value="Genomic_DNA"/>
</dbReference>
<gene>
    <name evidence="1" type="ORF">TNIN_1021</name>
</gene>
<dbReference type="OrthoDB" id="10306098at2759"/>